<dbReference type="STRING" id="88036.D8RRR1"/>
<dbReference type="InterPro" id="IPR011989">
    <property type="entry name" value="ARM-like"/>
</dbReference>
<dbReference type="Pfam" id="PF01603">
    <property type="entry name" value="B56"/>
    <property type="match status" value="1"/>
</dbReference>
<dbReference type="GO" id="GO:0051177">
    <property type="term" value="P:meiotic sister chromatid cohesion"/>
    <property type="evidence" value="ECO:0000318"/>
    <property type="project" value="GO_Central"/>
</dbReference>
<dbReference type="GO" id="GO:0007165">
    <property type="term" value="P:signal transduction"/>
    <property type="evidence" value="ECO:0007669"/>
    <property type="project" value="InterPro"/>
</dbReference>
<dbReference type="PIRSF" id="PIRSF028043">
    <property type="entry name" value="PP2A_B56"/>
    <property type="match status" value="1"/>
</dbReference>
<sequence>MQGPSSRSSSSSALPRNSLLVSNLSSSVPARHSSSSRAAHSKSIRLNVEALPSFRDVPASERQNLFIKKLAFCCTLFDFNEPTRNVRDKEVKRQTLLELVDYLTAGTTKLSEAVFDDIVKMVAANIFRALPLAPYHSSGASTGGMLDAAEDEEPSLEPSWPHLQAVYELLLRFVVSADVEAKVASKYIDQQFLLRLLDLFDSEDPREREYLKTIMHRIYGKFMLHRSFIRKAVNNIFYQFIYETEKHNGIAELLEILGSIINGFALPLKEEHKTFLVRALIPLHKPRGLPLYYQQLAYCVSQFVEKDPKLSALVIQGLLRYWPVTNSQKEVLFLNELEEILDACQPEEFAEMMVPLFKQLNHSINSQHFQVVAERALFLWNNDHIVSLVTQFRHVILPLLFPALEKNVRSHWSQPVHGLTMNVRKMFLEMDTELFQSCQHEYVDDEDKAKDAQEKRDKTWKRLEEAGAAPSRAQSKR</sequence>
<evidence type="ECO:0000256" key="3">
    <source>
        <dbReference type="ARBA" id="ARBA00022490"/>
    </source>
</evidence>
<dbReference type="KEGG" id="smo:SELMODRAFT_149261"/>
<dbReference type="EMBL" id="GL377587">
    <property type="protein sequence ID" value="EFJ25286.1"/>
    <property type="molecule type" value="Genomic_DNA"/>
</dbReference>
<proteinExistence type="inferred from homology"/>
<dbReference type="HOGENOM" id="CLU_012437_4_0_1"/>
<accession>D8RRR1</accession>
<evidence type="ECO:0000313" key="6">
    <source>
        <dbReference type="EMBL" id="EFJ25286.1"/>
    </source>
</evidence>
<evidence type="ECO:0000313" key="7">
    <source>
        <dbReference type="Proteomes" id="UP000001514"/>
    </source>
</evidence>
<protein>
    <recommendedName>
        <fullName evidence="4">Serine/threonine protein phosphatase 2A regulatory subunit</fullName>
    </recommendedName>
</protein>
<evidence type="ECO:0000256" key="5">
    <source>
        <dbReference type="SAM" id="MobiDB-lite"/>
    </source>
</evidence>
<dbReference type="eggNOG" id="KOG2085">
    <property type="taxonomic scope" value="Eukaryota"/>
</dbReference>
<feature type="compositionally biased region" description="Basic and acidic residues" evidence="5">
    <location>
        <begin position="447"/>
        <end position="465"/>
    </location>
</feature>
<dbReference type="PANTHER" id="PTHR10257:SF3">
    <property type="entry name" value="SERINE_THREONINE-PROTEIN PHOSPHATASE 2A 56 KDA REGULATORY SUBUNIT GAMMA ISOFORM"/>
    <property type="match status" value="1"/>
</dbReference>
<evidence type="ECO:0000256" key="1">
    <source>
        <dbReference type="ARBA" id="ARBA00004496"/>
    </source>
</evidence>
<dbReference type="GO" id="GO:0005737">
    <property type="term" value="C:cytoplasm"/>
    <property type="evidence" value="ECO:0007669"/>
    <property type="project" value="UniProtKB-SubCell"/>
</dbReference>
<reference evidence="6 7" key="1">
    <citation type="journal article" date="2011" name="Science">
        <title>The Selaginella genome identifies genetic changes associated with the evolution of vascular plants.</title>
        <authorList>
            <person name="Banks J.A."/>
            <person name="Nishiyama T."/>
            <person name="Hasebe M."/>
            <person name="Bowman J.L."/>
            <person name="Gribskov M."/>
            <person name="dePamphilis C."/>
            <person name="Albert V.A."/>
            <person name="Aono N."/>
            <person name="Aoyama T."/>
            <person name="Ambrose B.A."/>
            <person name="Ashton N.W."/>
            <person name="Axtell M.J."/>
            <person name="Barker E."/>
            <person name="Barker M.S."/>
            <person name="Bennetzen J.L."/>
            <person name="Bonawitz N.D."/>
            <person name="Chapple C."/>
            <person name="Cheng C."/>
            <person name="Correa L.G."/>
            <person name="Dacre M."/>
            <person name="DeBarry J."/>
            <person name="Dreyer I."/>
            <person name="Elias M."/>
            <person name="Engstrom E.M."/>
            <person name="Estelle M."/>
            <person name="Feng L."/>
            <person name="Finet C."/>
            <person name="Floyd S.K."/>
            <person name="Frommer W.B."/>
            <person name="Fujita T."/>
            <person name="Gramzow L."/>
            <person name="Gutensohn M."/>
            <person name="Harholt J."/>
            <person name="Hattori M."/>
            <person name="Heyl A."/>
            <person name="Hirai T."/>
            <person name="Hiwatashi Y."/>
            <person name="Ishikawa M."/>
            <person name="Iwata M."/>
            <person name="Karol K.G."/>
            <person name="Koehler B."/>
            <person name="Kolukisaoglu U."/>
            <person name="Kubo M."/>
            <person name="Kurata T."/>
            <person name="Lalonde S."/>
            <person name="Li K."/>
            <person name="Li Y."/>
            <person name="Litt A."/>
            <person name="Lyons E."/>
            <person name="Manning G."/>
            <person name="Maruyama T."/>
            <person name="Michael T.P."/>
            <person name="Mikami K."/>
            <person name="Miyazaki S."/>
            <person name="Morinaga S."/>
            <person name="Murata T."/>
            <person name="Mueller-Roeber B."/>
            <person name="Nelson D.R."/>
            <person name="Obara M."/>
            <person name="Oguri Y."/>
            <person name="Olmstead R.G."/>
            <person name="Onodera N."/>
            <person name="Petersen B.L."/>
            <person name="Pils B."/>
            <person name="Prigge M."/>
            <person name="Rensing S.A."/>
            <person name="Riano-Pachon D.M."/>
            <person name="Roberts A.W."/>
            <person name="Sato Y."/>
            <person name="Scheller H.V."/>
            <person name="Schulz B."/>
            <person name="Schulz C."/>
            <person name="Shakirov E.V."/>
            <person name="Shibagaki N."/>
            <person name="Shinohara N."/>
            <person name="Shippen D.E."/>
            <person name="Soerensen I."/>
            <person name="Sotooka R."/>
            <person name="Sugimoto N."/>
            <person name="Sugita M."/>
            <person name="Sumikawa N."/>
            <person name="Tanurdzic M."/>
            <person name="Theissen G."/>
            <person name="Ulvskov P."/>
            <person name="Wakazuki S."/>
            <person name="Weng J.K."/>
            <person name="Willats W.W."/>
            <person name="Wipf D."/>
            <person name="Wolf P.G."/>
            <person name="Yang L."/>
            <person name="Zimmer A.D."/>
            <person name="Zhu Q."/>
            <person name="Mitros T."/>
            <person name="Hellsten U."/>
            <person name="Loque D."/>
            <person name="Otillar R."/>
            <person name="Salamov A."/>
            <person name="Schmutz J."/>
            <person name="Shapiro H."/>
            <person name="Lindquist E."/>
            <person name="Lucas S."/>
            <person name="Rokhsar D."/>
            <person name="Grigoriev I.V."/>
        </authorList>
    </citation>
    <scope>NUCLEOTIDE SEQUENCE [LARGE SCALE GENOMIC DNA]</scope>
</reference>
<dbReference type="InterPro" id="IPR016024">
    <property type="entry name" value="ARM-type_fold"/>
</dbReference>
<evidence type="ECO:0000256" key="4">
    <source>
        <dbReference type="PIRNR" id="PIRNR028043"/>
    </source>
</evidence>
<feature type="region of interest" description="Disordered" evidence="5">
    <location>
        <begin position="445"/>
        <end position="477"/>
    </location>
</feature>
<dbReference type="Gramene" id="EFJ25286">
    <property type="protein sequence ID" value="EFJ25286"/>
    <property type="gene ID" value="SELMODRAFT_149261"/>
</dbReference>
<name>D8RRR1_SELML</name>
<comment type="subcellular location">
    <subcellularLocation>
        <location evidence="1">Cytoplasm</location>
    </subcellularLocation>
</comment>
<dbReference type="PANTHER" id="PTHR10257">
    <property type="entry name" value="SERINE/THREONINE PROTEIN PHOSPHATASE 2A PP2A REGULATORY SUBUNIT B"/>
    <property type="match status" value="1"/>
</dbReference>
<dbReference type="FunFam" id="1.25.10.10:FF:000041">
    <property type="entry name" value="Serine/threonine protein phosphatase 2A regulatory subunit"/>
    <property type="match status" value="1"/>
</dbReference>
<dbReference type="SUPFAM" id="SSF48371">
    <property type="entry name" value="ARM repeat"/>
    <property type="match status" value="1"/>
</dbReference>
<comment type="similarity">
    <text evidence="2">Belongs to the phosphatase 2A regulatory subunit B56 family.</text>
</comment>
<evidence type="ECO:0000256" key="2">
    <source>
        <dbReference type="ARBA" id="ARBA00009745"/>
    </source>
</evidence>
<comment type="function">
    <text evidence="4">The B regulatory subunit might modulate substrate selectivity and catalytic activity, and also might direct the localization of the catalytic enzyme to a particular subcellular compartment.</text>
</comment>
<keyword evidence="7" id="KW-1185">Reference proteome</keyword>
<organism evidence="7">
    <name type="scientific">Selaginella moellendorffii</name>
    <name type="common">Spikemoss</name>
    <dbReference type="NCBI Taxonomy" id="88036"/>
    <lineage>
        <taxon>Eukaryota</taxon>
        <taxon>Viridiplantae</taxon>
        <taxon>Streptophyta</taxon>
        <taxon>Embryophyta</taxon>
        <taxon>Tracheophyta</taxon>
        <taxon>Lycopodiopsida</taxon>
        <taxon>Selaginellales</taxon>
        <taxon>Selaginellaceae</taxon>
        <taxon>Selaginella</taxon>
    </lineage>
</organism>
<dbReference type="Proteomes" id="UP000001514">
    <property type="component" value="Unassembled WGS sequence"/>
</dbReference>
<dbReference type="Gene3D" id="1.25.10.10">
    <property type="entry name" value="Leucine-rich Repeat Variant"/>
    <property type="match status" value="1"/>
</dbReference>
<dbReference type="GO" id="GO:0000159">
    <property type="term" value="C:protein phosphatase type 2A complex"/>
    <property type="evidence" value="ECO:0007669"/>
    <property type="project" value="UniProtKB-UniRule"/>
</dbReference>
<dbReference type="GO" id="GO:0072542">
    <property type="term" value="F:protein phosphatase activator activity"/>
    <property type="evidence" value="ECO:0000318"/>
    <property type="project" value="GO_Central"/>
</dbReference>
<dbReference type="AlphaFoldDB" id="D8RRR1"/>
<keyword evidence="3" id="KW-0963">Cytoplasm</keyword>
<dbReference type="InterPro" id="IPR002554">
    <property type="entry name" value="PP2A_B56"/>
</dbReference>
<gene>
    <name evidence="6" type="ORF">SELMODRAFT_149261</name>
</gene>
<dbReference type="InParanoid" id="D8RRR1"/>